<protein>
    <submittedName>
        <fullName evidence="2">CLUMA_CG018625, isoform A</fullName>
    </submittedName>
</protein>
<keyword evidence="3" id="KW-1185">Reference proteome</keyword>
<name>A0A1J1IZL2_9DIPT</name>
<feature type="compositionally biased region" description="Basic and acidic residues" evidence="1">
    <location>
        <begin position="52"/>
        <end position="67"/>
    </location>
</feature>
<evidence type="ECO:0000313" key="2">
    <source>
        <dbReference type="EMBL" id="CRL05591.1"/>
    </source>
</evidence>
<feature type="region of interest" description="Disordered" evidence="1">
    <location>
        <begin position="30"/>
        <end position="67"/>
    </location>
</feature>
<sequence>MSPAQKLLSKYQIGAGRDLLYGNNLPRSIEFKLDNSGNNNTKKEKSRKRKQESKLKKSLDKHLGNIV</sequence>
<organism evidence="2 3">
    <name type="scientific">Clunio marinus</name>
    <dbReference type="NCBI Taxonomy" id="568069"/>
    <lineage>
        <taxon>Eukaryota</taxon>
        <taxon>Metazoa</taxon>
        <taxon>Ecdysozoa</taxon>
        <taxon>Arthropoda</taxon>
        <taxon>Hexapoda</taxon>
        <taxon>Insecta</taxon>
        <taxon>Pterygota</taxon>
        <taxon>Neoptera</taxon>
        <taxon>Endopterygota</taxon>
        <taxon>Diptera</taxon>
        <taxon>Nematocera</taxon>
        <taxon>Chironomoidea</taxon>
        <taxon>Chironomidae</taxon>
        <taxon>Clunio</taxon>
    </lineage>
</organism>
<proteinExistence type="predicted"/>
<dbReference type="AlphaFoldDB" id="A0A1J1IZL2"/>
<accession>A0A1J1IZL2</accession>
<dbReference type="Proteomes" id="UP000183832">
    <property type="component" value="Unassembled WGS sequence"/>
</dbReference>
<evidence type="ECO:0000256" key="1">
    <source>
        <dbReference type="SAM" id="MobiDB-lite"/>
    </source>
</evidence>
<dbReference type="EMBL" id="CVRI01000064">
    <property type="protein sequence ID" value="CRL05591.1"/>
    <property type="molecule type" value="Genomic_DNA"/>
</dbReference>
<gene>
    <name evidence="2" type="ORF">CLUMA_CG018625</name>
</gene>
<evidence type="ECO:0000313" key="3">
    <source>
        <dbReference type="Proteomes" id="UP000183832"/>
    </source>
</evidence>
<reference evidence="2 3" key="1">
    <citation type="submission" date="2015-04" db="EMBL/GenBank/DDBJ databases">
        <authorList>
            <person name="Syromyatnikov M.Y."/>
            <person name="Popov V.N."/>
        </authorList>
    </citation>
    <scope>NUCLEOTIDE SEQUENCE [LARGE SCALE GENOMIC DNA]</scope>
</reference>